<dbReference type="SUPFAM" id="SSF143422">
    <property type="entry name" value="Transposase IS200-like"/>
    <property type="match status" value="1"/>
</dbReference>
<gene>
    <name evidence="2" type="ORF">FCL40_14780</name>
</gene>
<evidence type="ECO:0000313" key="3">
    <source>
        <dbReference type="Proteomes" id="UP000305674"/>
    </source>
</evidence>
<name>A0A4U1BB04_9GAMM</name>
<dbReference type="InterPro" id="IPR002686">
    <property type="entry name" value="Transposase_17"/>
</dbReference>
<feature type="domain" description="Transposase IS200-like" evidence="1">
    <location>
        <begin position="12"/>
        <end position="190"/>
    </location>
</feature>
<dbReference type="PANTHER" id="PTHR34322:SF2">
    <property type="entry name" value="TRANSPOSASE IS200-LIKE DOMAIN-CONTAINING PROTEIN"/>
    <property type="match status" value="1"/>
</dbReference>
<dbReference type="RefSeq" id="WP_136854074.1">
    <property type="nucleotide sequence ID" value="NZ_SWCI01000012.1"/>
</dbReference>
<proteinExistence type="predicted"/>
<dbReference type="OrthoDB" id="9814067at2"/>
<reference evidence="2 3" key="1">
    <citation type="submission" date="2019-04" db="EMBL/GenBank/DDBJ databases">
        <authorList>
            <person name="Hwang J.C."/>
        </authorList>
    </citation>
    <scope>NUCLEOTIDE SEQUENCE [LARGE SCALE GENOMIC DNA]</scope>
    <source>
        <strain evidence="2 3">IMCC35001</strain>
    </source>
</reference>
<organism evidence="2 3">
    <name type="scientific">Ferrimonas sediminicola</name>
    <dbReference type="NCBI Taxonomy" id="2569538"/>
    <lineage>
        <taxon>Bacteria</taxon>
        <taxon>Pseudomonadati</taxon>
        <taxon>Pseudomonadota</taxon>
        <taxon>Gammaproteobacteria</taxon>
        <taxon>Alteromonadales</taxon>
        <taxon>Ferrimonadaceae</taxon>
        <taxon>Ferrimonas</taxon>
    </lineage>
</organism>
<evidence type="ECO:0000313" key="2">
    <source>
        <dbReference type="EMBL" id="TKB47739.1"/>
    </source>
</evidence>
<keyword evidence="3" id="KW-1185">Reference proteome</keyword>
<evidence type="ECO:0000259" key="1">
    <source>
        <dbReference type="SMART" id="SM01321"/>
    </source>
</evidence>
<dbReference type="PANTHER" id="PTHR34322">
    <property type="entry name" value="TRANSPOSASE, Y1_TNP DOMAIN-CONTAINING"/>
    <property type="match status" value="1"/>
</dbReference>
<dbReference type="SMART" id="SM01321">
    <property type="entry name" value="Y1_Tnp"/>
    <property type="match status" value="1"/>
</dbReference>
<dbReference type="AlphaFoldDB" id="A0A4U1BB04"/>
<dbReference type="GO" id="GO:0003677">
    <property type="term" value="F:DNA binding"/>
    <property type="evidence" value="ECO:0007669"/>
    <property type="project" value="InterPro"/>
</dbReference>
<sequence>MPKARKQQISLDDTRYYHCVSRCVRRAFLCGQDPYTGKCYEHRREWVQERLLSLTQVFAIEAMAFAIMSNHTHAVLYVNVDKANGWCDLEVIERWHMLFTGNAMTRRFLVEEERDEMESWELHRVEQLVTEYRQRLTDISWFMRTLNEFIARKANKEDNCSGRFWEGRFKSQALLDEQALLCCMAYVDLNPIRAKMANTPEQSDHTSIQLRIRAALAGKQPARLKAFDVEDVENCTLPCHLNDYLELVEFTGRAIREDKAGHITKGTADLLTRLEIELDNWMELTQGFEYQFHHLAGREHNIRKCRQADGLKRIRGSTNAKRLLA</sequence>
<dbReference type="GO" id="GO:0006313">
    <property type="term" value="P:DNA transposition"/>
    <property type="evidence" value="ECO:0007669"/>
    <property type="project" value="InterPro"/>
</dbReference>
<protein>
    <submittedName>
        <fullName evidence="2">Transposase</fullName>
    </submittedName>
</protein>
<accession>A0A4U1BB04</accession>
<dbReference type="GO" id="GO:0004803">
    <property type="term" value="F:transposase activity"/>
    <property type="evidence" value="ECO:0007669"/>
    <property type="project" value="InterPro"/>
</dbReference>
<dbReference type="Gene3D" id="3.30.70.1290">
    <property type="entry name" value="Transposase IS200-like"/>
    <property type="match status" value="1"/>
</dbReference>
<dbReference type="InterPro" id="IPR036515">
    <property type="entry name" value="Transposase_17_sf"/>
</dbReference>
<dbReference type="Proteomes" id="UP000305674">
    <property type="component" value="Unassembled WGS sequence"/>
</dbReference>
<dbReference type="EMBL" id="SWCI01000012">
    <property type="protein sequence ID" value="TKB47739.1"/>
    <property type="molecule type" value="Genomic_DNA"/>
</dbReference>
<comment type="caution">
    <text evidence="2">The sequence shown here is derived from an EMBL/GenBank/DDBJ whole genome shotgun (WGS) entry which is preliminary data.</text>
</comment>